<proteinExistence type="predicted"/>
<protein>
    <submittedName>
        <fullName evidence="1">Uncharacterized protein</fullName>
    </submittedName>
</protein>
<dbReference type="AlphaFoldDB" id="A0AAV0VMT6"/>
<keyword evidence="2" id="KW-1185">Reference proteome</keyword>
<reference evidence="1 2" key="1">
    <citation type="submission" date="2023-01" db="EMBL/GenBank/DDBJ databases">
        <authorList>
            <person name="Whitehead M."/>
        </authorList>
    </citation>
    <scope>NUCLEOTIDE SEQUENCE [LARGE SCALE GENOMIC DNA]</scope>
</reference>
<organism evidence="1 2">
    <name type="scientific">Macrosiphum euphorbiae</name>
    <name type="common">potato aphid</name>
    <dbReference type="NCBI Taxonomy" id="13131"/>
    <lineage>
        <taxon>Eukaryota</taxon>
        <taxon>Metazoa</taxon>
        <taxon>Ecdysozoa</taxon>
        <taxon>Arthropoda</taxon>
        <taxon>Hexapoda</taxon>
        <taxon>Insecta</taxon>
        <taxon>Pterygota</taxon>
        <taxon>Neoptera</taxon>
        <taxon>Paraneoptera</taxon>
        <taxon>Hemiptera</taxon>
        <taxon>Sternorrhyncha</taxon>
        <taxon>Aphidomorpha</taxon>
        <taxon>Aphidoidea</taxon>
        <taxon>Aphididae</taxon>
        <taxon>Macrosiphini</taxon>
        <taxon>Macrosiphum</taxon>
    </lineage>
</organism>
<sequence length="90" mass="10338">MPKCNARDDWFFKDDMQGYKVSDWGRKTDCSSEIFCSICICTVDVKKGFQSLTQHAATKKHKQNSHIKLNIKQLTLTTSTNTCLLDYLIT</sequence>
<evidence type="ECO:0000313" key="2">
    <source>
        <dbReference type="Proteomes" id="UP001160148"/>
    </source>
</evidence>
<comment type="caution">
    <text evidence="1">The sequence shown here is derived from an EMBL/GenBank/DDBJ whole genome shotgun (WGS) entry which is preliminary data.</text>
</comment>
<dbReference type="EMBL" id="CARXXK010000001">
    <property type="protein sequence ID" value="CAI6344126.1"/>
    <property type="molecule type" value="Genomic_DNA"/>
</dbReference>
<name>A0AAV0VMT6_9HEMI</name>
<evidence type="ECO:0000313" key="1">
    <source>
        <dbReference type="EMBL" id="CAI6344126.1"/>
    </source>
</evidence>
<accession>A0AAV0VMT6</accession>
<gene>
    <name evidence="1" type="ORF">MEUPH1_LOCUS1299</name>
</gene>
<dbReference type="Proteomes" id="UP001160148">
    <property type="component" value="Unassembled WGS sequence"/>
</dbReference>